<dbReference type="STRING" id="1324314.BVG16_12860"/>
<dbReference type="Proteomes" id="UP000190188">
    <property type="component" value="Unassembled WGS sequence"/>
</dbReference>
<name>A0A1T2XFR6_9BACL</name>
<dbReference type="EMBL" id="MSZX01000004">
    <property type="protein sequence ID" value="OPA78731.1"/>
    <property type="molecule type" value="Genomic_DNA"/>
</dbReference>
<evidence type="ECO:0000256" key="1">
    <source>
        <dbReference type="SAM" id="MobiDB-lite"/>
    </source>
</evidence>
<dbReference type="AlphaFoldDB" id="A0A1T2XFR6"/>
<reference evidence="2 3" key="1">
    <citation type="submission" date="2017-01" db="EMBL/GenBank/DDBJ databases">
        <title>Genome analysis of Paenibacillus selenitrireducens ES3-24.</title>
        <authorList>
            <person name="Xu D."/>
            <person name="Yao R."/>
            <person name="Zheng S."/>
        </authorList>
    </citation>
    <scope>NUCLEOTIDE SEQUENCE [LARGE SCALE GENOMIC DNA]</scope>
    <source>
        <strain evidence="2 3">ES3-24</strain>
    </source>
</reference>
<protein>
    <submittedName>
        <fullName evidence="2">Uncharacterized protein</fullName>
    </submittedName>
</protein>
<dbReference type="RefSeq" id="WP_078499064.1">
    <property type="nucleotide sequence ID" value="NZ_MSZX01000004.1"/>
</dbReference>
<accession>A0A1T2XFR6</accession>
<sequence>MDHEIEYDRDTFRNIRRNLGLILELINDHTDVLPTRDPARSKHEVRGGYKIASRRGARLDEVEVFNFYFKFRSHLRGDGIALMYRTNHNQERIILLPDNTERRYSDERRSYLGVARGLLFRGWMDSDEQSELIENLQLLNVHERCAQSLQHEYGHILHWREFDHLGIHSPLDIYDWFVEHGYYELVEMRMPGFENKSALDKVWILKEAFVEDYRISLDLSDTNGKFILPNKFCHFGDFQMPELLSEGVKIMKKMIANQIGSSPSQRPTSSSEMDSLEVIRRVSDEGFKTKWRAGQKRSNQTTMDKDRAALRQMSEAAISLDM</sequence>
<proteinExistence type="predicted"/>
<evidence type="ECO:0000313" key="2">
    <source>
        <dbReference type="EMBL" id="OPA78731.1"/>
    </source>
</evidence>
<comment type="caution">
    <text evidence="2">The sequence shown here is derived from an EMBL/GenBank/DDBJ whole genome shotgun (WGS) entry which is preliminary data.</text>
</comment>
<keyword evidence="3" id="KW-1185">Reference proteome</keyword>
<organism evidence="2 3">
    <name type="scientific">Paenibacillus selenitireducens</name>
    <dbReference type="NCBI Taxonomy" id="1324314"/>
    <lineage>
        <taxon>Bacteria</taxon>
        <taxon>Bacillati</taxon>
        <taxon>Bacillota</taxon>
        <taxon>Bacilli</taxon>
        <taxon>Bacillales</taxon>
        <taxon>Paenibacillaceae</taxon>
        <taxon>Paenibacillus</taxon>
    </lineage>
</organism>
<evidence type="ECO:0000313" key="3">
    <source>
        <dbReference type="Proteomes" id="UP000190188"/>
    </source>
</evidence>
<feature type="region of interest" description="Disordered" evidence="1">
    <location>
        <begin position="290"/>
        <end position="309"/>
    </location>
</feature>
<gene>
    <name evidence="2" type="ORF">BVG16_12860</name>
</gene>